<protein>
    <submittedName>
        <fullName evidence="2">Uncharacterized protein</fullName>
    </submittedName>
</protein>
<organism evidence="2 3">
    <name type="scientific">Xenorhabdus szentirmaii DSM 16338</name>
    <dbReference type="NCBI Taxonomy" id="1427518"/>
    <lineage>
        <taxon>Bacteria</taxon>
        <taxon>Pseudomonadati</taxon>
        <taxon>Pseudomonadota</taxon>
        <taxon>Gammaproteobacteria</taxon>
        <taxon>Enterobacterales</taxon>
        <taxon>Morganellaceae</taxon>
        <taxon>Xenorhabdus</taxon>
    </lineage>
</organism>
<dbReference type="EMBL" id="CBXF010000002">
    <property type="protein sequence ID" value="CDL81012.1"/>
    <property type="molecule type" value="Genomic_DNA"/>
</dbReference>
<keyword evidence="1" id="KW-0472">Membrane</keyword>
<keyword evidence="1" id="KW-1133">Transmembrane helix</keyword>
<gene>
    <name evidence="2" type="ORF">XSR1_100061</name>
</gene>
<dbReference type="AlphaFoldDB" id="W1IRB5"/>
<evidence type="ECO:0000256" key="1">
    <source>
        <dbReference type="SAM" id="Phobius"/>
    </source>
</evidence>
<keyword evidence="1" id="KW-0812">Transmembrane</keyword>
<name>W1IRB5_9GAMM</name>
<evidence type="ECO:0000313" key="2">
    <source>
        <dbReference type="EMBL" id="CDL81012.1"/>
    </source>
</evidence>
<evidence type="ECO:0000313" key="3">
    <source>
        <dbReference type="Proteomes" id="UP000019202"/>
    </source>
</evidence>
<dbReference type="Proteomes" id="UP000019202">
    <property type="component" value="Unassembled WGS sequence"/>
</dbReference>
<sequence length="121" mass="14082">MNTGIVLTVFVVIGVMYSTKVVVGFIFAVITKVIKGKSIYRQCYEQTACELSRWGERSHKNRVIQISVFFENDYRQEFLFGDSVRQLKNIIAFHNSLDEESKKKLQRVVDELKVTRISEDK</sequence>
<accession>W1IRB5</accession>
<keyword evidence="3" id="KW-1185">Reference proteome</keyword>
<feature type="transmembrane region" description="Helical" evidence="1">
    <location>
        <begin position="6"/>
        <end position="31"/>
    </location>
</feature>
<reference evidence="2" key="1">
    <citation type="submission" date="2013-11" db="EMBL/GenBank/DDBJ databases">
        <title>Draft genome sequence and annotation of the entomopathogenic bacteria, Xenorhabdus cabanillasi strain JM26 and Xenorhabdus szentirmai strain DSM 16338.</title>
        <authorList>
            <person name="Gualtieri M."/>
            <person name="Ogier J.C."/>
            <person name="Pages S."/>
            <person name="Givaudan A."/>
            <person name="Gaudriault S."/>
        </authorList>
    </citation>
    <scope>NUCLEOTIDE SEQUENCE [LARGE SCALE GENOMIC DNA]</scope>
    <source>
        <strain evidence="2">DSM 16338</strain>
    </source>
</reference>
<dbReference type="RefSeq" id="WP_038234260.1">
    <property type="nucleotide sequence ID" value="NZ_CAWLWS010000002.1"/>
</dbReference>
<comment type="caution">
    <text evidence="2">The sequence shown here is derived from an EMBL/GenBank/DDBJ whole genome shotgun (WGS) entry which is preliminary data.</text>
</comment>
<proteinExistence type="predicted"/>